<name>A0A0A9GDE8_ARUDO</name>
<accession>A0A0A9GDE8</accession>
<evidence type="ECO:0000256" key="1">
    <source>
        <dbReference type="SAM" id="MobiDB-lite"/>
    </source>
</evidence>
<reference evidence="2" key="1">
    <citation type="submission" date="2014-09" db="EMBL/GenBank/DDBJ databases">
        <authorList>
            <person name="Magalhaes I.L.F."/>
            <person name="Oliveira U."/>
            <person name="Santos F.R."/>
            <person name="Vidigal T.H.D.A."/>
            <person name="Brescovit A.D."/>
            <person name="Santos A.J."/>
        </authorList>
    </citation>
    <scope>NUCLEOTIDE SEQUENCE</scope>
    <source>
        <tissue evidence="2">Shoot tissue taken approximately 20 cm above the soil surface</tissue>
    </source>
</reference>
<organism evidence="2">
    <name type="scientific">Arundo donax</name>
    <name type="common">Giant reed</name>
    <name type="synonym">Donax arundinaceus</name>
    <dbReference type="NCBI Taxonomy" id="35708"/>
    <lineage>
        <taxon>Eukaryota</taxon>
        <taxon>Viridiplantae</taxon>
        <taxon>Streptophyta</taxon>
        <taxon>Embryophyta</taxon>
        <taxon>Tracheophyta</taxon>
        <taxon>Spermatophyta</taxon>
        <taxon>Magnoliopsida</taxon>
        <taxon>Liliopsida</taxon>
        <taxon>Poales</taxon>
        <taxon>Poaceae</taxon>
        <taxon>PACMAD clade</taxon>
        <taxon>Arundinoideae</taxon>
        <taxon>Arundineae</taxon>
        <taxon>Arundo</taxon>
    </lineage>
</organism>
<feature type="compositionally biased region" description="Polar residues" evidence="1">
    <location>
        <begin position="12"/>
        <end position="23"/>
    </location>
</feature>
<reference evidence="2" key="2">
    <citation type="journal article" date="2015" name="Data Brief">
        <title>Shoot transcriptome of the giant reed, Arundo donax.</title>
        <authorList>
            <person name="Barrero R.A."/>
            <person name="Guerrero F.D."/>
            <person name="Moolhuijzen P."/>
            <person name="Goolsby J.A."/>
            <person name="Tidwell J."/>
            <person name="Bellgard S.E."/>
            <person name="Bellgard M.I."/>
        </authorList>
    </citation>
    <scope>NUCLEOTIDE SEQUENCE</scope>
    <source>
        <tissue evidence="2">Shoot tissue taken approximately 20 cm above the soil surface</tissue>
    </source>
</reference>
<sequence length="38" mass="4276">MAKRRRQEWASRRTSGFLSSPPCQSRAREGGIVDAVDL</sequence>
<dbReference type="AlphaFoldDB" id="A0A0A9GDE8"/>
<protein>
    <submittedName>
        <fullName evidence="2">AGL19</fullName>
    </submittedName>
</protein>
<proteinExistence type="predicted"/>
<evidence type="ECO:0000313" key="2">
    <source>
        <dbReference type="EMBL" id="JAE21484.1"/>
    </source>
</evidence>
<feature type="region of interest" description="Disordered" evidence="1">
    <location>
        <begin position="1"/>
        <end position="38"/>
    </location>
</feature>
<dbReference type="EMBL" id="GBRH01176412">
    <property type="protein sequence ID" value="JAE21484.1"/>
    <property type="molecule type" value="Transcribed_RNA"/>
</dbReference>